<dbReference type="Proteomes" id="UP000198564">
    <property type="component" value="Unassembled WGS sequence"/>
</dbReference>
<dbReference type="PROSITE" id="PS51343">
    <property type="entry name" value="PII_GLNB_DOM"/>
    <property type="match status" value="2"/>
</dbReference>
<keyword evidence="2" id="KW-1185">Reference proteome</keyword>
<reference evidence="2" key="1">
    <citation type="submission" date="2016-10" db="EMBL/GenBank/DDBJ databases">
        <authorList>
            <person name="Varghese N."/>
            <person name="Submissions S."/>
        </authorList>
    </citation>
    <scope>NUCLEOTIDE SEQUENCE [LARGE SCALE GENOMIC DNA]</scope>
    <source>
        <strain evidence="2">DSM 25751</strain>
    </source>
</reference>
<dbReference type="Pfam" id="PF00543">
    <property type="entry name" value="P-II"/>
    <property type="match status" value="1"/>
</dbReference>
<dbReference type="STRING" id="1130080.SAMN04488113_102119"/>
<dbReference type="SUPFAM" id="SSF54913">
    <property type="entry name" value="GlnB-like"/>
    <property type="match status" value="2"/>
</dbReference>
<dbReference type="InterPro" id="IPR002187">
    <property type="entry name" value="N-reg_PII"/>
</dbReference>
<protein>
    <submittedName>
        <fullName evidence="1">Nitrogen regulatory protein P-II family</fullName>
    </submittedName>
</protein>
<name>A0A1H6RC68_9LACT</name>
<organism evidence="1 2">
    <name type="scientific">Alkalibacterium gilvum</name>
    <dbReference type="NCBI Taxonomy" id="1130080"/>
    <lineage>
        <taxon>Bacteria</taxon>
        <taxon>Bacillati</taxon>
        <taxon>Bacillota</taxon>
        <taxon>Bacilli</taxon>
        <taxon>Lactobacillales</taxon>
        <taxon>Carnobacteriaceae</taxon>
        <taxon>Alkalibacterium</taxon>
    </lineage>
</organism>
<dbReference type="GO" id="GO:0030234">
    <property type="term" value="F:enzyme regulator activity"/>
    <property type="evidence" value="ECO:0007669"/>
    <property type="project" value="InterPro"/>
</dbReference>
<dbReference type="InterPro" id="IPR015867">
    <property type="entry name" value="N-reg_PII/ATP_PRibTrfase_C"/>
</dbReference>
<dbReference type="RefSeq" id="WP_091632370.1">
    <property type="nucleotide sequence ID" value="NZ_FNYW01000002.1"/>
</dbReference>
<gene>
    <name evidence="1" type="ORF">SAMN04488113_102119</name>
</gene>
<dbReference type="AlphaFoldDB" id="A0A1H6RC68"/>
<dbReference type="OrthoDB" id="9803021at2"/>
<dbReference type="InterPro" id="IPR011322">
    <property type="entry name" value="N-reg_PII-like_a/b"/>
</dbReference>
<dbReference type="Gene3D" id="3.30.70.120">
    <property type="match status" value="2"/>
</dbReference>
<accession>A0A1H6RC68</accession>
<proteinExistence type="predicted"/>
<dbReference type="GO" id="GO:0006808">
    <property type="term" value="P:regulation of nitrogen utilization"/>
    <property type="evidence" value="ECO:0007669"/>
    <property type="project" value="InterPro"/>
</dbReference>
<evidence type="ECO:0000313" key="2">
    <source>
        <dbReference type="Proteomes" id="UP000198564"/>
    </source>
</evidence>
<evidence type="ECO:0000313" key="1">
    <source>
        <dbReference type="EMBL" id="SEI53401.1"/>
    </source>
</evidence>
<sequence length="214" mass="23369">MLKGMDLLGFIVRHAEGDEVIRLAAKSGIKGGTVFKGEGTARSGILRKLGMDIIKRDLVLIVAPSAVAKKAMNDVAEKKQLDKKNKGISFRLPLNKVLGVVKEEKTETYEKEQTGMYQAIFVIVDEGESDRVLEAANEAGSQGGTVIHAHGSGGKETKRVFNMEIEPEKDIVLILSRDEITDGITRAINKEMNLEEPNAGILFTTDLSETRGIF</sequence>
<dbReference type="EMBL" id="FNYW01000002">
    <property type="protein sequence ID" value="SEI53401.1"/>
    <property type="molecule type" value="Genomic_DNA"/>
</dbReference>